<dbReference type="InterPro" id="IPR036286">
    <property type="entry name" value="LexA/Signal_pep-like_sf"/>
</dbReference>
<dbReference type="Pfam" id="PF01726">
    <property type="entry name" value="LexA_DNA_bind"/>
    <property type="match status" value="1"/>
</dbReference>
<organism evidence="3 4">
    <name type="scientific">Wandonia haliotis</name>
    <dbReference type="NCBI Taxonomy" id="574963"/>
    <lineage>
        <taxon>Bacteria</taxon>
        <taxon>Pseudomonadati</taxon>
        <taxon>Bacteroidota</taxon>
        <taxon>Flavobacteriia</taxon>
        <taxon>Flavobacteriales</taxon>
        <taxon>Crocinitomicaceae</taxon>
        <taxon>Wandonia</taxon>
    </lineage>
</organism>
<feature type="domain" description="LexA repressor DNA-binding" evidence="2">
    <location>
        <begin position="1"/>
        <end position="60"/>
    </location>
</feature>
<evidence type="ECO:0000259" key="2">
    <source>
        <dbReference type="Pfam" id="PF01726"/>
    </source>
</evidence>
<dbReference type="Gene3D" id="1.10.10.10">
    <property type="entry name" value="Winged helix-like DNA-binding domain superfamily/Winged helix DNA-binding domain"/>
    <property type="match status" value="1"/>
</dbReference>
<dbReference type="InterPro" id="IPR015927">
    <property type="entry name" value="Peptidase_S24_S26A/B/C"/>
</dbReference>
<dbReference type="InterPro" id="IPR050077">
    <property type="entry name" value="LexA_repressor"/>
</dbReference>
<dbReference type="RefSeq" id="WP_343785287.1">
    <property type="nucleotide sequence ID" value="NZ_BAAAFH010000003.1"/>
</dbReference>
<dbReference type="SUPFAM" id="SSF46785">
    <property type="entry name" value="Winged helix' DNA-binding domain"/>
    <property type="match status" value="1"/>
</dbReference>
<dbReference type="PANTHER" id="PTHR33516">
    <property type="entry name" value="LEXA REPRESSOR"/>
    <property type="match status" value="1"/>
</dbReference>
<dbReference type="InterPro" id="IPR011991">
    <property type="entry name" value="ArsR-like_HTH"/>
</dbReference>
<gene>
    <name evidence="3" type="primary">lexA</name>
    <name evidence="3" type="ORF">GCM10009118_07960</name>
</gene>
<evidence type="ECO:0000259" key="1">
    <source>
        <dbReference type="Pfam" id="PF00717"/>
    </source>
</evidence>
<dbReference type="InterPro" id="IPR039418">
    <property type="entry name" value="LexA-like"/>
</dbReference>
<feature type="domain" description="Peptidase S24/S26A/S26B/S26C" evidence="1">
    <location>
        <begin position="80"/>
        <end position="194"/>
    </location>
</feature>
<reference evidence="3 4" key="1">
    <citation type="journal article" date="2019" name="Int. J. Syst. Evol. Microbiol.">
        <title>The Global Catalogue of Microorganisms (GCM) 10K type strain sequencing project: providing services to taxonomists for standard genome sequencing and annotation.</title>
        <authorList>
            <consortium name="The Broad Institute Genomics Platform"/>
            <consortium name="The Broad Institute Genome Sequencing Center for Infectious Disease"/>
            <person name="Wu L."/>
            <person name="Ma J."/>
        </authorList>
    </citation>
    <scope>NUCLEOTIDE SEQUENCE [LARGE SCALE GENOMIC DNA]</scope>
    <source>
        <strain evidence="3 4">JCM 16083</strain>
    </source>
</reference>
<dbReference type="CDD" id="cd06529">
    <property type="entry name" value="S24_LexA-like"/>
    <property type="match status" value="1"/>
</dbReference>
<dbReference type="Proteomes" id="UP001501126">
    <property type="component" value="Unassembled WGS sequence"/>
</dbReference>
<comment type="caution">
    <text evidence="3">The sequence shown here is derived from an EMBL/GenBank/DDBJ whole genome shotgun (WGS) entry which is preliminary data.</text>
</comment>
<dbReference type="PANTHER" id="PTHR33516:SF2">
    <property type="entry name" value="LEXA REPRESSOR-RELATED"/>
    <property type="match status" value="1"/>
</dbReference>
<dbReference type="InterPro" id="IPR036388">
    <property type="entry name" value="WH-like_DNA-bd_sf"/>
</dbReference>
<protein>
    <submittedName>
        <fullName evidence="3">Transcriptional repressor LexA</fullName>
    </submittedName>
</protein>
<dbReference type="Pfam" id="PF00717">
    <property type="entry name" value="Peptidase_S24"/>
    <property type="match status" value="1"/>
</dbReference>
<keyword evidence="4" id="KW-1185">Reference proteome</keyword>
<sequence>MKALHTKQSEILTLLKENSDNPLTIKDLSTAAGIDSPGVLYHHLRQLEKKGYLKRNPNNSKDYVVLDKPEASVVYVGKYGDAQCGPEGILLDESPEEYIPIASSLLRFPASEAFIVDAKGDSMEPKIYEGDVVIAKRQNSAENNDLVVCSYNERVMIKKLILGASGVGLYSLNSQKHPIISIDSSESFFIAGVVKNILSYNLR</sequence>
<evidence type="ECO:0000313" key="3">
    <source>
        <dbReference type="EMBL" id="GAA0874388.1"/>
    </source>
</evidence>
<dbReference type="InterPro" id="IPR006199">
    <property type="entry name" value="LexA_DNA-bd_dom"/>
</dbReference>
<dbReference type="SUPFAM" id="SSF51306">
    <property type="entry name" value="LexA/Signal peptidase"/>
    <property type="match status" value="1"/>
</dbReference>
<name>A0ABN1MM85_9FLAO</name>
<dbReference type="EMBL" id="BAAAFH010000003">
    <property type="protein sequence ID" value="GAA0874388.1"/>
    <property type="molecule type" value="Genomic_DNA"/>
</dbReference>
<dbReference type="InterPro" id="IPR036390">
    <property type="entry name" value="WH_DNA-bd_sf"/>
</dbReference>
<evidence type="ECO:0000313" key="4">
    <source>
        <dbReference type="Proteomes" id="UP001501126"/>
    </source>
</evidence>
<dbReference type="Gene3D" id="2.10.109.10">
    <property type="entry name" value="Umud Fragment, subunit A"/>
    <property type="match status" value="1"/>
</dbReference>
<dbReference type="CDD" id="cd00090">
    <property type="entry name" value="HTH_ARSR"/>
    <property type="match status" value="1"/>
</dbReference>
<proteinExistence type="predicted"/>
<accession>A0ABN1MM85</accession>